<gene>
    <name evidence="2" type="ORF">XAT740_LOCUS57168</name>
</gene>
<feature type="transmembrane region" description="Helical" evidence="1">
    <location>
        <begin position="376"/>
        <end position="405"/>
    </location>
</feature>
<accession>A0A816FJY0</accession>
<feature type="non-terminal residue" evidence="2">
    <location>
        <position position="1"/>
    </location>
</feature>
<keyword evidence="1" id="KW-0812">Transmembrane</keyword>
<reference evidence="2" key="1">
    <citation type="submission" date="2021-02" db="EMBL/GenBank/DDBJ databases">
        <authorList>
            <person name="Nowell W R."/>
        </authorList>
    </citation>
    <scope>NUCLEOTIDE SEQUENCE</scope>
</reference>
<feature type="transmembrane region" description="Helical" evidence="1">
    <location>
        <begin position="462"/>
        <end position="484"/>
    </location>
</feature>
<organism evidence="2 3">
    <name type="scientific">Adineta ricciae</name>
    <name type="common">Rotifer</name>
    <dbReference type="NCBI Taxonomy" id="249248"/>
    <lineage>
        <taxon>Eukaryota</taxon>
        <taxon>Metazoa</taxon>
        <taxon>Spiralia</taxon>
        <taxon>Gnathifera</taxon>
        <taxon>Rotifera</taxon>
        <taxon>Eurotatoria</taxon>
        <taxon>Bdelloidea</taxon>
        <taxon>Adinetida</taxon>
        <taxon>Adinetidae</taxon>
        <taxon>Adineta</taxon>
    </lineage>
</organism>
<comment type="caution">
    <text evidence="2">The sequence shown here is derived from an EMBL/GenBank/DDBJ whole genome shotgun (WGS) entry which is preliminary data.</text>
</comment>
<keyword evidence="1" id="KW-0472">Membrane</keyword>
<name>A0A816FJY0_ADIRI</name>
<evidence type="ECO:0000313" key="3">
    <source>
        <dbReference type="Proteomes" id="UP000663828"/>
    </source>
</evidence>
<dbReference type="Proteomes" id="UP000663828">
    <property type="component" value="Unassembled WGS sequence"/>
</dbReference>
<dbReference type="AlphaFoldDB" id="A0A816FJY0"/>
<keyword evidence="3" id="KW-1185">Reference proteome</keyword>
<protein>
    <submittedName>
        <fullName evidence="2">Uncharacterized protein</fullName>
    </submittedName>
</protein>
<evidence type="ECO:0000313" key="2">
    <source>
        <dbReference type="EMBL" id="CAF1662607.1"/>
    </source>
</evidence>
<proteinExistence type="predicted"/>
<evidence type="ECO:0000256" key="1">
    <source>
        <dbReference type="SAM" id="Phobius"/>
    </source>
</evidence>
<sequence length="839" mass="95948">PTERKPKLGILRRTQDFSYQFNLFPSIPPTTDEHKLRKQRVSTRLLILLLIVSLFTLLLYTASINITQIIQVEKPSLQKYFELYRIHGQTLSCNCTEISINYKKFIDIQYSLHQVCQSDFVTQKWINYLAISFGGVPEEHMNFQMVGAFIFQGLSTLCSLVNETISNRLTQFYSNQYISAFVTPKDIFESQTTTFIDQFKSSTTAEFLASLTMIRNITQSNALVSSLFTNFMFEYDYYRGPARSWPRKYGDCTCALSHICVVTATISDFYGTSRFSIPGLYVGCYIIEALLQSNLQCFYDNNCINTLKSYFTESTPMNVTPLNESLSNRFLKDSTIENILKELMVEKWNSSSTYGKYYNECQLSQCIYTKLAKNGVLYIVTTVIGLLGGLTTVLKILVPGLVTFISNMKRRPSTRIAINMNQLPRIVYQRLKAFLLTFNLFPSIPPTIDEHKLRKQRISTRLFIILLTLSLSILLLYNSLINIIQIIQVEKPSLQKYSALYHKHSQTLTCDCTEISINYKKFIDIQYSLHQVCQSDFVTQKWIKSLATQDSSDANHMNFRTIAVSTFQTLKTLCSLVNETISTQLDQFYSNQYVSASLVSLDLFESQTNTSISQFISSITANFLISLRMIRSMTQSNSLLNGYFTNYVFNRSSGATLKRVRSYDNCTCNSSPRCVVTATISDSYGTSRFSIPGLYVGCYIIEALLQSNLQCFYNITCINRLKSYFSESASINFTPLNEPLSNNFSKDSTIENIVKKLMIEKWNSSNTYGKYYSECEPSKCSYTKTTKNSAIYIVNTLFGLIGGLITALKMFVPKFVSFVDFCIRKWRSRRIQVISSSTD</sequence>
<dbReference type="EMBL" id="CAJNOR010011620">
    <property type="protein sequence ID" value="CAF1662607.1"/>
    <property type="molecule type" value="Genomic_DNA"/>
</dbReference>
<keyword evidence="1" id="KW-1133">Transmembrane helix</keyword>
<feature type="transmembrane region" description="Helical" evidence="1">
    <location>
        <begin position="789"/>
        <end position="808"/>
    </location>
</feature>
<feature type="transmembrane region" description="Helical" evidence="1">
    <location>
        <begin position="45"/>
        <end position="66"/>
    </location>
</feature>